<dbReference type="InterPro" id="IPR038430">
    <property type="entry name" value="NDAH_ubi_oxred_su3_sf"/>
</dbReference>
<evidence type="ECO:0000256" key="6">
    <source>
        <dbReference type="ARBA" id="ARBA00022719"/>
    </source>
</evidence>
<dbReference type="HAMAP" id="MF_01394">
    <property type="entry name" value="NDH1_NuoA"/>
    <property type="match status" value="1"/>
</dbReference>
<feature type="transmembrane region" description="Helical" evidence="11">
    <location>
        <begin position="95"/>
        <end position="120"/>
    </location>
</feature>
<dbReference type="EMBL" id="FRAW01000008">
    <property type="protein sequence ID" value="SHK49898.1"/>
    <property type="molecule type" value="Genomic_DNA"/>
</dbReference>
<keyword evidence="4 11" id="KW-1003">Cell membrane</keyword>
<dbReference type="RefSeq" id="WP_073303305.1">
    <property type="nucleotide sequence ID" value="NZ_FRAW01000008.1"/>
</dbReference>
<evidence type="ECO:0000313" key="16">
    <source>
        <dbReference type="Proteomes" id="UP000190449"/>
    </source>
</evidence>
<accession>A0A1M6SZB3</accession>
<dbReference type="InterPro" id="IPR000440">
    <property type="entry name" value="NADH_UbQ/plastoQ_OxRdtase_su3"/>
</dbReference>
<keyword evidence="10 11" id="KW-0472">Membrane</keyword>
<evidence type="ECO:0000256" key="9">
    <source>
        <dbReference type="ARBA" id="ARBA00023027"/>
    </source>
</evidence>
<dbReference type="Pfam" id="PF00507">
    <property type="entry name" value="Oxidored_q4"/>
    <property type="match status" value="1"/>
</dbReference>
<comment type="similarity">
    <text evidence="2 11 12">Belongs to the complex I subunit 3 family.</text>
</comment>
<dbReference type="Proteomes" id="UP000184275">
    <property type="component" value="Unassembled WGS sequence"/>
</dbReference>
<keyword evidence="11" id="KW-0830">Ubiquinone</keyword>
<proteinExistence type="inferred from homology"/>
<evidence type="ECO:0000256" key="2">
    <source>
        <dbReference type="ARBA" id="ARBA00008472"/>
    </source>
</evidence>
<evidence type="ECO:0000313" key="14">
    <source>
        <dbReference type="EMBL" id="SJZ47366.1"/>
    </source>
</evidence>
<dbReference type="GO" id="GO:0008137">
    <property type="term" value="F:NADH dehydrogenase (ubiquinone) activity"/>
    <property type="evidence" value="ECO:0007669"/>
    <property type="project" value="InterPro"/>
</dbReference>
<keyword evidence="9 11" id="KW-0520">NAD</keyword>
<dbReference type="Gene3D" id="1.20.58.1610">
    <property type="entry name" value="NADH:ubiquinone/plastoquinone oxidoreductase, chain 3"/>
    <property type="match status" value="1"/>
</dbReference>
<reference evidence="15" key="1">
    <citation type="submission" date="2016-11" db="EMBL/GenBank/DDBJ databases">
        <authorList>
            <person name="Varghese N."/>
            <person name="Submissions S."/>
        </authorList>
    </citation>
    <scope>NUCLEOTIDE SEQUENCE [LARGE SCALE GENOMIC DNA]</scope>
    <source>
        <strain evidence="15">UWOS</strain>
    </source>
</reference>
<dbReference type="EC" id="7.1.1.-" evidence="11"/>
<keyword evidence="7 11" id="KW-1278">Translocase</keyword>
<evidence type="ECO:0000313" key="15">
    <source>
        <dbReference type="Proteomes" id="UP000184275"/>
    </source>
</evidence>
<keyword evidence="8 11" id="KW-1133">Transmembrane helix</keyword>
<protein>
    <recommendedName>
        <fullName evidence="11">NADH-quinone oxidoreductase subunit A</fullName>
        <ecNumber evidence="11">7.1.1.-</ecNumber>
    </recommendedName>
    <alternativeName>
        <fullName evidence="11">NADH dehydrogenase I subunit A</fullName>
    </alternativeName>
    <alternativeName>
        <fullName evidence="11">NDH-1 subunit A</fullName>
    </alternativeName>
    <alternativeName>
        <fullName evidence="11">NUO1</fullName>
    </alternativeName>
</protein>
<keyword evidence="3 11" id="KW-0813">Transport</keyword>
<dbReference type="PANTHER" id="PTHR11058:SF22">
    <property type="entry name" value="NADH-QUINONE OXIDOREDUCTASE SUBUNIT A"/>
    <property type="match status" value="1"/>
</dbReference>
<organism evidence="13 15">
    <name type="scientific">Fibrobacter intestinalis</name>
    <dbReference type="NCBI Taxonomy" id="28122"/>
    <lineage>
        <taxon>Bacteria</taxon>
        <taxon>Pseudomonadati</taxon>
        <taxon>Fibrobacterota</taxon>
        <taxon>Fibrobacteria</taxon>
        <taxon>Fibrobacterales</taxon>
        <taxon>Fibrobacteraceae</taxon>
        <taxon>Fibrobacter</taxon>
    </lineage>
</organism>
<evidence type="ECO:0000256" key="1">
    <source>
        <dbReference type="ARBA" id="ARBA00004141"/>
    </source>
</evidence>
<feature type="transmembrane region" description="Helical" evidence="11">
    <location>
        <begin position="62"/>
        <end position="83"/>
    </location>
</feature>
<dbReference type="GO" id="GO:0050136">
    <property type="term" value="F:NADH dehydrogenase (quinone) (non-electrogenic) activity"/>
    <property type="evidence" value="ECO:0007669"/>
    <property type="project" value="UniProtKB-UniRule"/>
</dbReference>
<gene>
    <name evidence="11" type="primary">nuoA</name>
    <name evidence="14" type="ORF">SAMN02745108_00683</name>
    <name evidence="13" type="ORF">SAMN05720469_1086</name>
</gene>
<reference evidence="14 16" key="3">
    <citation type="submission" date="2017-02" db="EMBL/GenBank/DDBJ databases">
        <authorList>
            <person name="Peterson S.W."/>
        </authorList>
    </citation>
    <scope>NUCLEOTIDE SEQUENCE [LARGE SCALE GENOMIC DNA]</scope>
    <source>
        <strain evidence="14 16">ATCC 43854</strain>
    </source>
</reference>
<evidence type="ECO:0000256" key="5">
    <source>
        <dbReference type="ARBA" id="ARBA00022692"/>
    </source>
</evidence>
<evidence type="ECO:0000256" key="4">
    <source>
        <dbReference type="ARBA" id="ARBA00022475"/>
    </source>
</evidence>
<comment type="catalytic activity">
    <reaction evidence="11 12">
        <text>a quinone + NADH + 5 H(+)(in) = a quinol + NAD(+) + 4 H(+)(out)</text>
        <dbReference type="Rhea" id="RHEA:57888"/>
        <dbReference type="ChEBI" id="CHEBI:15378"/>
        <dbReference type="ChEBI" id="CHEBI:24646"/>
        <dbReference type="ChEBI" id="CHEBI:57540"/>
        <dbReference type="ChEBI" id="CHEBI:57945"/>
        <dbReference type="ChEBI" id="CHEBI:132124"/>
    </reaction>
</comment>
<comment type="subcellular location">
    <subcellularLocation>
        <location evidence="11 12">Cell membrane</location>
        <topology evidence="11 12">Multi-pass membrane protein</topology>
    </subcellularLocation>
    <subcellularLocation>
        <location evidence="1">Membrane</location>
        <topology evidence="1">Multi-pass membrane protein</topology>
    </subcellularLocation>
</comment>
<comment type="subunit">
    <text evidence="11">NDH-1 is composed of 14 different subunits. Subunits NuoA, H, J, K, L, M, N constitute the membrane sector of the complex.</text>
</comment>
<comment type="function">
    <text evidence="11">NDH-1 shuttles electrons from NADH, via FMN and iron-sulfur (Fe-S) centers, to quinones in the respiratory chain. The immediate electron acceptor for the enzyme in this species is believed to be ubiquinone. Couples the redox reaction to proton translocation (for every two electrons transferred, four hydrogen ions are translocated across the cytoplasmic membrane), and thus conserves the redox energy in a proton gradient.</text>
</comment>
<keyword evidence="5 11" id="KW-0812">Transmembrane</keyword>
<evidence type="ECO:0000256" key="3">
    <source>
        <dbReference type="ARBA" id="ARBA00022448"/>
    </source>
</evidence>
<name>A0A1M6SZB3_9BACT</name>
<dbReference type="GO" id="GO:0030964">
    <property type="term" value="C:NADH dehydrogenase complex"/>
    <property type="evidence" value="ECO:0007669"/>
    <property type="project" value="TreeGrafter"/>
</dbReference>
<dbReference type="STRING" id="28122.SAMN02745108_00683"/>
<dbReference type="GO" id="GO:0048038">
    <property type="term" value="F:quinone binding"/>
    <property type="evidence" value="ECO:0007669"/>
    <property type="project" value="UniProtKB-KW"/>
</dbReference>
<dbReference type="InterPro" id="IPR023043">
    <property type="entry name" value="NAD(P)H_OxRDtase_bac/plastid"/>
</dbReference>
<sequence length="128" mass="14243">MQLSEYFILIFFLFLGIVVAGGAVIFGKILGPKSKETKNKFAPYECGMQTVGNARIQFKVGYYLFALLFLIFDIEALFLFPVLVHFKAIVGGETILSPVIVAIDLVVFLAILVCGLAYAWNKGILKWE</sequence>
<feature type="transmembrane region" description="Helical" evidence="11">
    <location>
        <begin position="6"/>
        <end position="30"/>
    </location>
</feature>
<evidence type="ECO:0000256" key="12">
    <source>
        <dbReference type="RuleBase" id="RU003639"/>
    </source>
</evidence>
<keyword evidence="15" id="KW-1185">Reference proteome</keyword>
<dbReference type="Proteomes" id="UP000190449">
    <property type="component" value="Unassembled WGS sequence"/>
</dbReference>
<dbReference type="EMBL" id="FUWU01000008">
    <property type="protein sequence ID" value="SJZ47366.1"/>
    <property type="molecule type" value="Genomic_DNA"/>
</dbReference>
<evidence type="ECO:0000313" key="13">
    <source>
        <dbReference type="EMBL" id="SHK49898.1"/>
    </source>
</evidence>
<evidence type="ECO:0000256" key="8">
    <source>
        <dbReference type="ARBA" id="ARBA00022989"/>
    </source>
</evidence>
<dbReference type="GO" id="GO:0005886">
    <property type="term" value="C:plasma membrane"/>
    <property type="evidence" value="ECO:0007669"/>
    <property type="project" value="UniProtKB-SubCell"/>
</dbReference>
<evidence type="ECO:0000256" key="11">
    <source>
        <dbReference type="HAMAP-Rule" id="MF_01394"/>
    </source>
</evidence>
<dbReference type="PANTHER" id="PTHR11058">
    <property type="entry name" value="NADH-UBIQUINONE OXIDOREDUCTASE CHAIN 3"/>
    <property type="match status" value="1"/>
</dbReference>
<dbReference type="AlphaFoldDB" id="A0A1M6SZB3"/>
<evidence type="ECO:0000256" key="10">
    <source>
        <dbReference type="ARBA" id="ARBA00023136"/>
    </source>
</evidence>
<keyword evidence="6 11" id="KW-0874">Quinone</keyword>
<accession>A0A1T4KY63</accession>
<evidence type="ECO:0000256" key="7">
    <source>
        <dbReference type="ARBA" id="ARBA00022967"/>
    </source>
</evidence>
<reference evidence="13" key="2">
    <citation type="submission" date="2016-11" db="EMBL/GenBank/DDBJ databases">
        <authorList>
            <person name="Jaros S."/>
            <person name="Januszkiewicz K."/>
            <person name="Wedrychowicz H."/>
        </authorList>
    </citation>
    <scope>NUCLEOTIDE SEQUENCE [LARGE SCALE GENOMIC DNA]</scope>
    <source>
        <strain evidence="13">UWOS</strain>
    </source>
</reference>